<dbReference type="PROSITE" id="PS50931">
    <property type="entry name" value="HTH_LYSR"/>
    <property type="match status" value="1"/>
</dbReference>
<dbReference type="PANTHER" id="PTHR30419">
    <property type="entry name" value="HTH-TYPE TRANSCRIPTIONAL REGULATOR YBHD"/>
    <property type="match status" value="1"/>
</dbReference>
<dbReference type="Pfam" id="PF00126">
    <property type="entry name" value="HTH_1"/>
    <property type="match status" value="1"/>
</dbReference>
<dbReference type="PANTHER" id="PTHR30419:SF8">
    <property type="entry name" value="NITROGEN ASSIMILATION TRANSCRIPTIONAL ACTIVATOR-RELATED"/>
    <property type="match status" value="1"/>
</dbReference>
<dbReference type="AlphaFoldDB" id="A0A0R1ZFJ4"/>
<name>A0A0R1ZFJ4_9LACO</name>
<organism evidence="6 7">
    <name type="scientific">Ligilactobacillus araffinosus DSM 20653</name>
    <dbReference type="NCBI Taxonomy" id="1423820"/>
    <lineage>
        <taxon>Bacteria</taxon>
        <taxon>Bacillati</taxon>
        <taxon>Bacillota</taxon>
        <taxon>Bacilli</taxon>
        <taxon>Lactobacillales</taxon>
        <taxon>Lactobacillaceae</taxon>
        <taxon>Ligilactobacillus</taxon>
    </lineage>
</organism>
<protein>
    <submittedName>
        <fullName evidence="6">LysR family transcriptional regulator</fullName>
    </submittedName>
</protein>
<dbReference type="SUPFAM" id="SSF46785">
    <property type="entry name" value="Winged helix' DNA-binding domain"/>
    <property type="match status" value="1"/>
</dbReference>
<accession>A0A0R1ZFJ4</accession>
<gene>
    <name evidence="6" type="ORF">FC64_GL000210</name>
</gene>
<reference evidence="6 7" key="1">
    <citation type="journal article" date="2015" name="Genome Announc.">
        <title>Expanding the biotechnology potential of lactobacilli through comparative genomics of 213 strains and associated genera.</title>
        <authorList>
            <person name="Sun Z."/>
            <person name="Harris H.M."/>
            <person name="McCann A."/>
            <person name="Guo C."/>
            <person name="Argimon S."/>
            <person name="Zhang W."/>
            <person name="Yang X."/>
            <person name="Jeffery I.B."/>
            <person name="Cooney J.C."/>
            <person name="Kagawa T.F."/>
            <person name="Liu W."/>
            <person name="Song Y."/>
            <person name="Salvetti E."/>
            <person name="Wrobel A."/>
            <person name="Rasinkangas P."/>
            <person name="Parkhill J."/>
            <person name="Rea M.C."/>
            <person name="O'Sullivan O."/>
            <person name="Ritari J."/>
            <person name="Douillard F.P."/>
            <person name="Paul Ross R."/>
            <person name="Yang R."/>
            <person name="Briner A.E."/>
            <person name="Felis G.E."/>
            <person name="de Vos W.M."/>
            <person name="Barrangou R."/>
            <person name="Klaenhammer T.R."/>
            <person name="Caufield P.W."/>
            <person name="Cui Y."/>
            <person name="Zhang H."/>
            <person name="O'Toole P.W."/>
        </authorList>
    </citation>
    <scope>NUCLEOTIDE SEQUENCE [LARGE SCALE GENOMIC DNA]</scope>
    <source>
        <strain evidence="6 7">DSM 20653</strain>
    </source>
</reference>
<dbReference type="RefSeq" id="WP_057906368.1">
    <property type="nucleotide sequence ID" value="NZ_AYYZ01000012.1"/>
</dbReference>
<comment type="similarity">
    <text evidence="1">Belongs to the LysR transcriptional regulatory family.</text>
</comment>
<dbReference type="GO" id="GO:0003677">
    <property type="term" value="F:DNA binding"/>
    <property type="evidence" value="ECO:0007669"/>
    <property type="project" value="UniProtKB-KW"/>
</dbReference>
<dbReference type="Proteomes" id="UP000051291">
    <property type="component" value="Unassembled WGS sequence"/>
</dbReference>
<dbReference type="Pfam" id="PF03466">
    <property type="entry name" value="LysR_substrate"/>
    <property type="match status" value="1"/>
</dbReference>
<evidence type="ECO:0000256" key="3">
    <source>
        <dbReference type="ARBA" id="ARBA00023125"/>
    </source>
</evidence>
<keyword evidence="4" id="KW-0804">Transcription</keyword>
<evidence type="ECO:0000259" key="5">
    <source>
        <dbReference type="PROSITE" id="PS50931"/>
    </source>
</evidence>
<comment type="caution">
    <text evidence="6">The sequence shown here is derived from an EMBL/GenBank/DDBJ whole genome shotgun (WGS) entry which is preliminary data.</text>
</comment>
<dbReference type="GO" id="GO:0003700">
    <property type="term" value="F:DNA-binding transcription factor activity"/>
    <property type="evidence" value="ECO:0007669"/>
    <property type="project" value="InterPro"/>
</dbReference>
<keyword evidence="7" id="KW-1185">Reference proteome</keyword>
<dbReference type="InterPro" id="IPR036390">
    <property type="entry name" value="WH_DNA-bd_sf"/>
</dbReference>
<evidence type="ECO:0000256" key="1">
    <source>
        <dbReference type="ARBA" id="ARBA00009437"/>
    </source>
</evidence>
<keyword evidence="2" id="KW-0805">Transcription regulation</keyword>
<dbReference type="FunFam" id="1.10.10.10:FF:000001">
    <property type="entry name" value="LysR family transcriptional regulator"/>
    <property type="match status" value="1"/>
</dbReference>
<dbReference type="STRING" id="1423820.FC64_GL000210"/>
<dbReference type="CDD" id="cd05466">
    <property type="entry name" value="PBP2_LTTR_substrate"/>
    <property type="match status" value="1"/>
</dbReference>
<dbReference type="SUPFAM" id="SSF53850">
    <property type="entry name" value="Periplasmic binding protein-like II"/>
    <property type="match status" value="1"/>
</dbReference>
<dbReference type="InterPro" id="IPR036388">
    <property type="entry name" value="WH-like_DNA-bd_sf"/>
</dbReference>
<dbReference type="PRINTS" id="PR00039">
    <property type="entry name" value="HTHLYSR"/>
</dbReference>
<dbReference type="Gene3D" id="1.10.10.10">
    <property type="entry name" value="Winged helix-like DNA-binding domain superfamily/Winged helix DNA-binding domain"/>
    <property type="match status" value="1"/>
</dbReference>
<evidence type="ECO:0000256" key="4">
    <source>
        <dbReference type="ARBA" id="ARBA00023163"/>
    </source>
</evidence>
<dbReference type="InterPro" id="IPR005119">
    <property type="entry name" value="LysR_subst-bd"/>
</dbReference>
<evidence type="ECO:0000313" key="6">
    <source>
        <dbReference type="EMBL" id="KRM52930.1"/>
    </source>
</evidence>
<dbReference type="PATRIC" id="fig|1423820.4.peg.212"/>
<dbReference type="Gene3D" id="3.40.190.290">
    <property type="match status" value="1"/>
</dbReference>
<feature type="domain" description="HTH lysR-type" evidence="5">
    <location>
        <begin position="1"/>
        <end position="58"/>
    </location>
</feature>
<sequence>METRVLKYFLTVAKMQNITHAAQKLHITQPTLSRLLKQLEDELGAQLLIRGKREITLTAEGRMFEHHARDILTLINQTTSEIQNFNQHELSGTINLGYVESKVSFFVDDLIADFQKQFPHVKFQTYSAIGNDIKDKIDTGILDLGFVITPIETAKYHCFDLPLYERYGIFVNQTHPLAHKSTINADDLGDYPIIYPWRNILQNELSAVVGLDPQKLNIKITANLSPNSLPLVHQSNYCMLGIDSISRFNPYDDVVFIPFENYLQTSHQLIWRKNYHYSKLITTFIDFVKQHVSRETQA</sequence>
<evidence type="ECO:0000313" key="7">
    <source>
        <dbReference type="Proteomes" id="UP000051291"/>
    </source>
</evidence>
<dbReference type="InterPro" id="IPR000847">
    <property type="entry name" value="LysR_HTH_N"/>
</dbReference>
<keyword evidence="3" id="KW-0238">DNA-binding</keyword>
<proteinExistence type="inferred from homology"/>
<dbReference type="GO" id="GO:0005829">
    <property type="term" value="C:cytosol"/>
    <property type="evidence" value="ECO:0007669"/>
    <property type="project" value="TreeGrafter"/>
</dbReference>
<dbReference type="InterPro" id="IPR050950">
    <property type="entry name" value="HTH-type_LysR_regulators"/>
</dbReference>
<dbReference type="EMBL" id="AYYZ01000012">
    <property type="protein sequence ID" value="KRM52930.1"/>
    <property type="molecule type" value="Genomic_DNA"/>
</dbReference>
<evidence type="ECO:0000256" key="2">
    <source>
        <dbReference type="ARBA" id="ARBA00023015"/>
    </source>
</evidence>